<dbReference type="GO" id="GO:0008320">
    <property type="term" value="F:protein transmembrane transporter activity"/>
    <property type="evidence" value="ECO:0007669"/>
    <property type="project" value="InterPro"/>
</dbReference>
<keyword evidence="5" id="KW-0653">Protein transport</keyword>
<evidence type="ECO:0000256" key="1">
    <source>
        <dbReference type="ARBA" id="ARBA00004370"/>
    </source>
</evidence>
<keyword evidence="8 9" id="KW-0472">Membrane</keyword>
<evidence type="ECO:0000256" key="6">
    <source>
        <dbReference type="ARBA" id="ARBA00022989"/>
    </source>
</evidence>
<dbReference type="InterPro" id="IPR055330">
    <property type="entry name" value="SECE1-like"/>
</dbReference>
<dbReference type="GO" id="GO:0009535">
    <property type="term" value="C:chloroplast thylakoid membrane"/>
    <property type="evidence" value="ECO:0007669"/>
    <property type="project" value="TreeGrafter"/>
</dbReference>
<comment type="similarity">
    <text evidence="2">Belongs to the SecE/SEC61-gamma family.</text>
</comment>
<proteinExistence type="inferred from homology"/>
<name>A0AAW1RJV5_9CHLO</name>
<evidence type="ECO:0000256" key="9">
    <source>
        <dbReference type="SAM" id="Phobius"/>
    </source>
</evidence>
<dbReference type="InterPro" id="IPR038379">
    <property type="entry name" value="SecE_sf"/>
</dbReference>
<keyword evidence="7" id="KW-0811">Translocation</keyword>
<dbReference type="GO" id="GO:0006605">
    <property type="term" value="P:protein targeting"/>
    <property type="evidence" value="ECO:0007669"/>
    <property type="project" value="InterPro"/>
</dbReference>
<dbReference type="Proteomes" id="UP001445335">
    <property type="component" value="Unassembled WGS sequence"/>
</dbReference>
<dbReference type="InterPro" id="IPR005807">
    <property type="entry name" value="SecE_bac"/>
</dbReference>
<keyword evidence="4 9" id="KW-0812">Transmembrane</keyword>
<keyword evidence="3" id="KW-0813">Transport</keyword>
<reference evidence="10 11" key="1">
    <citation type="journal article" date="2024" name="Nat. Commun.">
        <title>Phylogenomics reveals the evolutionary origins of lichenization in chlorophyte algae.</title>
        <authorList>
            <person name="Puginier C."/>
            <person name="Libourel C."/>
            <person name="Otte J."/>
            <person name="Skaloud P."/>
            <person name="Haon M."/>
            <person name="Grisel S."/>
            <person name="Petersen M."/>
            <person name="Berrin J.G."/>
            <person name="Delaux P.M."/>
            <person name="Dal Grande F."/>
            <person name="Keller J."/>
        </authorList>
    </citation>
    <scope>NUCLEOTIDE SEQUENCE [LARGE SCALE GENOMIC DNA]</scope>
    <source>
        <strain evidence="10 11">SAG 245.80</strain>
    </source>
</reference>
<organism evidence="10 11">
    <name type="scientific">Elliptochloris bilobata</name>
    <dbReference type="NCBI Taxonomy" id="381761"/>
    <lineage>
        <taxon>Eukaryota</taxon>
        <taxon>Viridiplantae</taxon>
        <taxon>Chlorophyta</taxon>
        <taxon>core chlorophytes</taxon>
        <taxon>Trebouxiophyceae</taxon>
        <taxon>Trebouxiophyceae incertae sedis</taxon>
        <taxon>Elliptochloris clade</taxon>
        <taxon>Elliptochloris</taxon>
    </lineage>
</organism>
<dbReference type="Pfam" id="PF00584">
    <property type="entry name" value="SecE"/>
    <property type="match status" value="1"/>
</dbReference>
<dbReference type="AlphaFoldDB" id="A0AAW1RJV5"/>
<dbReference type="Gene3D" id="1.20.5.1030">
    <property type="entry name" value="Preprotein translocase secy subunit"/>
    <property type="match status" value="1"/>
</dbReference>
<evidence type="ECO:0000256" key="2">
    <source>
        <dbReference type="ARBA" id="ARBA00008274"/>
    </source>
</evidence>
<dbReference type="GO" id="GO:0009306">
    <property type="term" value="P:protein secretion"/>
    <property type="evidence" value="ECO:0007669"/>
    <property type="project" value="InterPro"/>
</dbReference>
<feature type="transmembrane region" description="Helical" evidence="9">
    <location>
        <begin position="64"/>
        <end position="85"/>
    </location>
</feature>
<dbReference type="PANTHER" id="PTHR37240">
    <property type="entry name" value="PREPROTEIN TRANSLOCASE SUBUNIT SECE1"/>
    <property type="match status" value="1"/>
</dbReference>
<dbReference type="InterPro" id="IPR001901">
    <property type="entry name" value="Translocase_SecE/Sec61-g"/>
</dbReference>
<comment type="caution">
    <text evidence="10">The sequence shown here is derived from an EMBL/GenBank/DDBJ whole genome shotgun (WGS) entry which is preliminary data.</text>
</comment>
<keyword evidence="6 9" id="KW-1133">Transmembrane helix</keyword>
<dbReference type="NCBIfam" id="TIGR00964">
    <property type="entry name" value="secE_bact"/>
    <property type="match status" value="1"/>
</dbReference>
<evidence type="ECO:0000256" key="7">
    <source>
        <dbReference type="ARBA" id="ARBA00023010"/>
    </source>
</evidence>
<accession>A0AAW1RJV5</accession>
<dbReference type="PANTHER" id="PTHR37240:SF1">
    <property type="entry name" value="PREPROTEIN TRANSLOCASE SUBUNIT SECE1"/>
    <property type="match status" value="1"/>
</dbReference>
<evidence type="ECO:0000256" key="4">
    <source>
        <dbReference type="ARBA" id="ARBA00022692"/>
    </source>
</evidence>
<evidence type="ECO:0000256" key="5">
    <source>
        <dbReference type="ARBA" id="ARBA00022927"/>
    </source>
</evidence>
<dbReference type="EMBL" id="JALJOU010000034">
    <property type="protein sequence ID" value="KAK9834012.1"/>
    <property type="molecule type" value="Genomic_DNA"/>
</dbReference>
<protein>
    <submittedName>
        <fullName evidence="10">Uncharacterized protein</fullName>
    </submittedName>
</protein>
<dbReference type="GO" id="GO:0006886">
    <property type="term" value="P:intracellular protein transport"/>
    <property type="evidence" value="ECO:0007669"/>
    <property type="project" value="InterPro"/>
</dbReference>
<evidence type="ECO:0000256" key="3">
    <source>
        <dbReference type="ARBA" id="ARBA00022448"/>
    </source>
</evidence>
<keyword evidence="11" id="KW-1185">Reference proteome</keyword>
<evidence type="ECO:0000313" key="10">
    <source>
        <dbReference type="EMBL" id="KAK9834012.1"/>
    </source>
</evidence>
<gene>
    <name evidence="10" type="ORF">WJX81_002932</name>
</gene>
<evidence type="ECO:0000256" key="8">
    <source>
        <dbReference type="ARBA" id="ARBA00023136"/>
    </source>
</evidence>
<comment type="subcellular location">
    <subcellularLocation>
        <location evidence="1">Membrane</location>
    </subcellularLocation>
</comment>
<sequence length="113" mass="12693">MLETAEQVEHGRRQEGVLSEQEIRRLATQRREQGKGANLSFIEGIKEEVQLIEWPRPLQAVQDTVVVISLVGSLAAFMFVVNAALAEGSRALYALPFNLDKSIAQQIWEAFQQ</sequence>
<evidence type="ECO:0000313" key="11">
    <source>
        <dbReference type="Proteomes" id="UP001445335"/>
    </source>
</evidence>